<accession>A0A2P7SB17</accession>
<evidence type="ECO:0000256" key="3">
    <source>
        <dbReference type="ARBA" id="ARBA00023239"/>
    </source>
</evidence>
<dbReference type="SUPFAM" id="SSF51621">
    <property type="entry name" value="Phosphoenolpyruvate/pyruvate domain"/>
    <property type="match status" value="1"/>
</dbReference>
<name>A0A2P7SB17_9HYPH</name>
<organism evidence="5 6">
    <name type="scientific">Pseudaminobacter soli</name>
    <name type="common">ex Li et al. 2025</name>
    <dbReference type="NCBI Taxonomy" id="1295366"/>
    <lineage>
        <taxon>Bacteria</taxon>
        <taxon>Pseudomonadati</taxon>
        <taxon>Pseudomonadota</taxon>
        <taxon>Alphaproteobacteria</taxon>
        <taxon>Hyphomicrobiales</taxon>
        <taxon>Phyllobacteriaceae</taxon>
        <taxon>Pseudaminobacter</taxon>
    </lineage>
</organism>
<dbReference type="GO" id="GO:0046872">
    <property type="term" value="F:metal ion binding"/>
    <property type="evidence" value="ECO:0007669"/>
    <property type="project" value="UniProtKB-KW"/>
</dbReference>
<dbReference type="GO" id="GO:0005737">
    <property type="term" value="C:cytoplasm"/>
    <property type="evidence" value="ECO:0007669"/>
    <property type="project" value="TreeGrafter"/>
</dbReference>
<sequence length="269" mass="28515">MTIASRLNAGETLLTAWSGIPDALTVEIVAAQGFDAVTLDMQHGGHHEDSILRSIVPVLRAAKHPVVRIPVGRFDMASRALDFGAEAVIAPMVNSVEDARRFAALMKYPPVGERSWGPTFAAPRFGSKDPTAWLRESNAATVSFAMIETRAALNVLDGILATPGVDGIFVGPADFSIAWTEGETVDATLEDMMETLARIAARAKVAGKHAGIFVVDAGMCGRFVEMGYRFLALGTEHRYISLGAESLLKTARGALGAPQASKASGKTGY</sequence>
<dbReference type="Gene3D" id="3.20.20.60">
    <property type="entry name" value="Phosphoenolpyruvate-binding domains"/>
    <property type="match status" value="1"/>
</dbReference>
<evidence type="ECO:0000256" key="1">
    <source>
        <dbReference type="ARBA" id="ARBA00005568"/>
    </source>
</evidence>
<evidence type="ECO:0000259" key="4">
    <source>
        <dbReference type="Pfam" id="PF03328"/>
    </source>
</evidence>
<dbReference type="PANTHER" id="PTHR30502">
    <property type="entry name" value="2-KETO-3-DEOXY-L-RHAMNONATE ALDOLASE"/>
    <property type="match status" value="1"/>
</dbReference>
<dbReference type="AlphaFoldDB" id="A0A2P7SB17"/>
<gene>
    <name evidence="5" type="ORF">C7I85_15090</name>
</gene>
<dbReference type="OrthoDB" id="9802624at2"/>
<evidence type="ECO:0000313" key="5">
    <source>
        <dbReference type="EMBL" id="PSJ59686.1"/>
    </source>
</evidence>
<comment type="similarity">
    <text evidence="1">Belongs to the HpcH/HpaI aldolase family.</text>
</comment>
<comment type="caution">
    <text evidence="5">The sequence shown here is derived from an EMBL/GenBank/DDBJ whole genome shotgun (WGS) entry which is preliminary data.</text>
</comment>
<keyword evidence="6" id="KW-1185">Reference proteome</keyword>
<dbReference type="InterPro" id="IPR015813">
    <property type="entry name" value="Pyrv/PenolPyrv_kinase-like_dom"/>
</dbReference>
<dbReference type="InterPro" id="IPR040442">
    <property type="entry name" value="Pyrv_kinase-like_dom_sf"/>
</dbReference>
<proteinExistence type="inferred from homology"/>
<keyword evidence="2" id="KW-0479">Metal-binding</keyword>
<evidence type="ECO:0000313" key="6">
    <source>
        <dbReference type="Proteomes" id="UP000240653"/>
    </source>
</evidence>
<dbReference type="Pfam" id="PF03328">
    <property type="entry name" value="HpcH_HpaI"/>
    <property type="match status" value="1"/>
</dbReference>
<evidence type="ECO:0000256" key="2">
    <source>
        <dbReference type="ARBA" id="ARBA00022723"/>
    </source>
</evidence>
<dbReference type="RefSeq" id="WP_106724827.1">
    <property type="nucleotide sequence ID" value="NZ_PXYL01000007.1"/>
</dbReference>
<protein>
    <submittedName>
        <fullName evidence="5">2,4-dihydroxyhept-2-ene-1,7-dioic acid aldolase</fullName>
    </submittedName>
</protein>
<dbReference type="InterPro" id="IPR050251">
    <property type="entry name" value="HpcH-HpaI_aldolase"/>
</dbReference>
<feature type="domain" description="HpcH/HpaI aldolase/citrate lyase" evidence="4">
    <location>
        <begin position="20"/>
        <end position="237"/>
    </location>
</feature>
<reference evidence="5 6" key="1">
    <citation type="submission" date="2018-03" db="EMBL/GenBank/DDBJ databases">
        <title>The draft genome of Mesorhizobium soli JCM 19897.</title>
        <authorList>
            <person name="Li L."/>
            <person name="Liu L."/>
            <person name="Liang L."/>
            <person name="Wang T."/>
            <person name="Zhang X."/>
        </authorList>
    </citation>
    <scope>NUCLEOTIDE SEQUENCE [LARGE SCALE GENOMIC DNA]</scope>
    <source>
        <strain evidence="5 6">JCM 19897</strain>
    </source>
</reference>
<dbReference type="InterPro" id="IPR005000">
    <property type="entry name" value="Aldolase/citrate-lyase_domain"/>
</dbReference>
<dbReference type="GO" id="GO:0016832">
    <property type="term" value="F:aldehyde-lyase activity"/>
    <property type="evidence" value="ECO:0007669"/>
    <property type="project" value="TreeGrafter"/>
</dbReference>
<dbReference type="EMBL" id="PXYL01000007">
    <property type="protein sequence ID" value="PSJ59686.1"/>
    <property type="molecule type" value="Genomic_DNA"/>
</dbReference>
<keyword evidence="3" id="KW-0456">Lyase</keyword>
<dbReference type="Proteomes" id="UP000240653">
    <property type="component" value="Unassembled WGS sequence"/>
</dbReference>
<dbReference type="PANTHER" id="PTHR30502:SF0">
    <property type="entry name" value="PHOSPHOENOLPYRUVATE CARBOXYLASE FAMILY PROTEIN"/>
    <property type="match status" value="1"/>
</dbReference>